<evidence type="ECO:0000259" key="1">
    <source>
        <dbReference type="Pfam" id="PF01882"/>
    </source>
</evidence>
<organism evidence="2 3">
    <name type="scientific">Micromonospora zhanjiangensis</name>
    <dbReference type="NCBI Taxonomy" id="1522057"/>
    <lineage>
        <taxon>Bacteria</taxon>
        <taxon>Bacillati</taxon>
        <taxon>Actinomycetota</taxon>
        <taxon>Actinomycetes</taxon>
        <taxon>Micromonosporales</taxon>
        <taxon>Micromonosporaceae</taxon>
        <taxon>Micromonospora</taxon>
    </lineage>
</organism>
<dbReference type="RefSeq" id="WP_377549608.1">
    <property type="nucleotide sequence ID" value="NZ_JBHSBN010000018.1"/>
</dbReference>
<dbReference type="PANTHER" id="PTHR33608">
    <property type="entry name" value="BLL2464 PROTEIN"/>
    <property type="match status" value="1"/>
</dbReference>
<evidence type="ECO:0000313" key="2">
    <source>
        <dbReference type="EMBL" id="MFC4108794.1"/>
    </source>
</evidence>
<sequence length="462" mass="49310">MRHAVPGPEPAPADPTPTWAPTAAFGRAVLLTGLLLIGAVLLGRVDLIVLATPLALGTAYALRRRPAEPPRVRAHAGDDYLVEGGPVAGTVTVGNPDPVGYDLAVVRTRVSPWLRIDRAGFAGDPEPPPRSYAAERPYLLAVPAGTETDVELRGETARWGRHPFGPAGTRAAACDGLLASRPVLADPHGVKVYPVTDPFDAVDAMPRAAGLVGGHRSRRPGEGGELAGVRIFGPGDRLRRIDWRVSLRARQLHVAATLSDRDAEVVLLLDVLAEAGRSGGVQGAASVLDTTVRAAAAIAEHYLHRGDRVSMLEYGPAARRLRPATGRRQYLTVLEWLLDVTVDEAEYEPYDQVFGPHLLSSDALVVVLTPLVDARSAEMLARLARSGRFVVAVDTLPAEVGPPRRGAWSEVAFRLWRLDRENTVGQLREHGVPVVGWAGAGSLDLVLRDVARLASAPKAGLR</sequence>
<protein>
    <submittedName>
        <fullName evidence="2">DUF58 domain-containing protein</fullName>
    </submittedName>
</protein>
<evidence type="ECO:0000313" key="3">
    <source>
        <dbReference type="Proteomes" id="UP001595868"/>
    </source>
</evidence>
<dbReference type="Pfam" id="PF01882">
    <property type="entry name" value="DUF58"/>
    <property type="match status" value="1"/>
</dbReference>
<reference evidence="3" key="1">
    <citation type="journal article" date="2019" name="Int. J. Syst. Evol. Microbiol.">
        <title>The Global Catalogue of Microorganisms (GCM) 10K type strain sequencing project: providing services to taxonomists for standard genome sequencing and annotation.</title>
        <authorList>
            <consortium name="The Broad Institute Genomics Platform"/>
            <consortium name="The Broad Institute Genome Sequencing Center for Infectious Disease"/>
            <person name="Wu L."/>
            <person name="Ma J."/>
        </authorList>
    </citation>
    <scope>NUCLEOTIDE SEQUENCE [LARGE SCALE GENOMIC DNA]</scope>
    <source>
        <strain evidence="3">2902at01</strain>
    </source>
</reference>
<feature type="domain" description="DUF58" evidence="1">
    <location>
        <begin position="229"/>
        <end position="394"/>
    </location>
</feature>
<name>A0ABV8KS11_9ACTN</name>
<gene>
    <name evidence="2" type="ORF">ACFOX0_23025</name>
</gene>
<comment type="caution">
    <text evidence="2">The sequence shown here is derived from an EMBL/GenBank/DDBJ whole genome shotgun (WGS) entry which is preliminary data.</text>
</comment>
<dbReference type="PANTHER" id="PTHR33608:SF14">
    <property type="entry name" value="POSSIBLE CONSERVED SECRETED PROTEIN"/>
    <property type="match status" value="1"/>
</dbReference>
<accession>A0ABV8KS11</accession>
<keyword evidence="3" id="KW-1185">Reference proteome</keyword>
<proteinExistence type="predicted"/>
<dbReference type="Proteomes" id="UP001595868">
    <property type="component" value="Unassembled WGS sequence"/>
</dbReference>
<dbReference type="EMBL" id="JBHSBN010000018">
    <property type="protein sequence ID" value="MFC4108794.1"/>
    <property type="molecule type" value="Genomic_DNA"/>
</dbReference>
<dbReference type="InterPro" id="IPR002881">
    <property type="entry name" value="DUF58"/>
</dbReference>